<dbReference type="Proteomes" id="UP000076852">
    <property type="component" value="Chromosome 2"/>
</dbReference>
<evidence type="ECO:0000313" key="3">
    <source>
        <dbReference type="Proteomes" id="UP000076852"/>
    </source>
</evidence>
<dbReference type="AlphaFoldDB" id="A0A160FT41"/>
<accession>A0A160FT41</accession>
<feature type="compositionally biased region" description="Basic and acidic residues" evidence="1">
    <location>
        <begin position="729"/>
        <end position="753"/>
    </location>
</feature>
<proteinExistence type="predicted"/>
<gene>
    <name evidence="2" type="ORF">AYM40_29120</name>
</gene>
<organism evidence="2 3">
    <name type="scientific">Paraburkholderia phytofirmans OLGA172</name>
    <dbReference type="NCBI Taxonomy" id="1417228"/>
    <lineage>
        <taxon>Bacteria</taxon>
        <taxon>Pseudomonadati</taxon>
        <taxon>Pseudomonadota</taxon>
        <taxon>Betaproteobacteria</taxon>
        <taxon>Burkholderiales</taxon>
        <taxon>Burkholderiaceae</taxon>
        <taxon>Paraburkholderia</taxon>
    </lineage>
</organism>
<dbReference type="InterPro" id="IPR036397">
    <property type="entry name" value="RNaseH_sf"/>
</dbReference>
<dbReference type="EMBL" id="CP014579">
    <property type="protein sequence ID" value="ANB76310.1"/>
    <property type="molecule type" value="Genomic_DNA"/>
</dbReference>
<dbReference type="Gene3D" id="3.30.420.10">
    <property type="entry name" value="Ribonuclease H-like superfamily/Ribonuclease H"/>
    <property type="match status" value="1"/>
</dbReference>
<sequence length="762" mass="86703">MDLLLWEGQQLFGSLKGVRGKRYYRTVWVDSKNDTVFIRQVYSDVPANSSLAKKYSIKEVEARLRSGKLIEQEESIRPAVMSQLRDDPEDEFKARATQAYRQRLLGNLITAEGRSRFYSDIHERSRLLREQAKRAGVSVQRLLMLLTFYENFGCDVVALRPYPSAETRKRGAVLKKRGAKNVYEKGNSRSPLKNYPVTRWALRHIQWAVWHLVILLGFTYEDARVIMHRRFWHQDNGAKSEGTRTRYPVKMSKMVTAAQFAAYARRYKKNPEKLRHLVGAREWRDRYAAGRGTAADLALGPGDILVIDGTIAKFEIVSSISRRPIGRPTLMVVADLWTGTILSIHITTNPESANTYRSVLFRACTSQGRLMKQLGLPENLFDFKVRPNDILVDRGSANSKRFRQPLTSPDGADIGLMIAPIACGRAKGTIESLINVLTRRLRNLPGAFTRERTELAKDGRRRSKLVAKVTRKELLRYAYEAAKEYNEQLLLKRHFPETRRASEPKANPSREELFRHAVSGRRGGENRQFAETDVYTALLPRLRPRRMSKEGVSHQDADFTSEQYRLAYEIEISKCLGDPKKLPMITPLQDPDDPTVLYWKRSPGDIVLLECSPTDAQRWRGLVVEDVELDLGVQDSKTKIRHERKKTFSTPLPGHVVDSFINSRHTVRNRLSSGEQATARAAEGKLEKYEAAERARLHAGKVAARSVSGHEGADRQPVQTASRDTQTSAEDREVEQQVRAARDQAKRDLREGMAKIISGRGS</sequence>
<dbReference type="GO" id="GO:0003676">
    <property type="term" value="F:nucleic acid binding"/>
    <property type="evidence" value="ECO:0007669"/>
    <property type="project" value="InterPro"/>
</dbReference>
<evidence type="ECO:0000313" key="2">
    <source>
        <dbReference type="EMBL" id="ANB76310.1"/>
    </source>
</evidence>
<dbReference type="RefSeq" id="WP_063499550.1">
    <property type="nucleotide sequence ID" value="NZ_CP014579.1"/>
</dbReference>
<dbReference type="KEGG" id="buz:AYM40_29120"/>
<evidence type="ECO:0000256" key="1">
    <source>
        <dbReference type="SAM" id="MobiDB-lite"/>
    </source>
</evidence>
<reference evidence="2 3" key="1">
    <citation type="journal article" date="2016" name="Gene">
        <title>PacBio SMRT assembly of a complex multi-replicon genome reveals chlorocatechol degradative operon in a region of genome plasticity.</title>
        <authorList>
            <person name="Ricker N."/>
            <person name="Shen S.Y."/>
            <person name="Goordial J."/>
            <person name="Jin S."/>
            <person name="Fulthorpe R.R."/>
        </authorList>
    </citation>
    <scope>NUCLEOTIDE SEQUENCE [LARGE SCALE GENOMIC DNA]</scope>
    <source>
        <strain evidence="2 3">OLGA172</strain>
    </source>
</reference>
<evidence type="ECO:0008006" key="4">
    <source>
        <dbReference type="Google" id="ProtNLM"/>
    </source>
</evidence>
<feature type="region of interest" description="Disordered" evidence="1">
    <location>
        <begin position="700"/>
        <end position="762"/>
    </location>
</feature>
<dbReference type="OrthoDB" id="5439087at2"/>
<name>A0A160FT41_9BURK</name>
<keyword evidence="3" id="KW-1185">Reference proteome</keyword>
<protein>
    <recommendedName>
        <fullName evidence="4">Integrase catalytic domain-containing protein</fullName>
    </recommendedName>
</protein>
<feature type="compositionally biased region" description="Polar residues" evidence="1">
    <location>
        <begin position="717"/>
        <end position="728"/>
    </location>
</feature>